<dbReference type="PANTHER" id="PTHR30543:SF21">
    <property type="entry name" value="NAD(P)H-DEPENDENT FMN REDUCTASE LOT6"/>
    <property type="match status" value="1"/>
</dbReference>
<sequence>MSSYGSDYGSRQSREGSSEPAFRELDDDDDDDDLHFVTNIPIRDSPDNDLSIRKVVGAANYVDLTPTVSRPSSSASGRLTGASRPYPVRSWSRTSHYNVHDPDFGPISPTFTSPVYPTATSPSVASRSVASPTFTRYSTPTASRMSGKPIGGPLNIILVLGSVREGRMCTRVAKYVQTALQSRNHHVTLLDPKEHNLGQLIQPVHFYKNPADVPKDLLVINKQITEADSFVVVAAEYNSGISPALCSLMDHFPPLSWSHRPSAIVTYSMGQFGGIRAAMQLRQYLSDLMTVHVPSMIVIPKVHETLNEQGVPAQAEGPLKTATDTTIMQLEWYADGMKKQRAAVGPPKSLQPG</sequence>
<dbReference type="GO" id="GO:0005829">
    <property type="term" value="C:cytosol"/>
    <property type="evidence" value="ECO:0007669"/>
    <property type="project" value="TreeGrafter"/>
</dbReference>
<evidence type="ECO:0000313" key="3">
    <source>
        <dbReference type="EMBL" id="GAU87623.1"/>
    </source>
</evidence>
<evidence type="ECO:0000259" key="2">
    <source>
        <dbReference type="Pfam" id="PF03358"/>
    </source>
</evidence>
<keyword evidence="4" id="KW-1185">Reference proteome</keyword>
<dbReference type="Gene3D" id="3.40.50.360">
    <property type="match status" value="1"/>
</dbReference>
<dbReference type="InterPro" id="IPR050712">
    <property type="entry name" value="NAD(P)H-dep_reductase"/>
</dbReference>
<protein>
    <recommendedName>
        <fullName evidence="2">NADPH-dependent FMN reductase-like domain-containing protein</fullName>
    </recommendedName>
</protein>
<dbReference type="SUPFAM" id="SSF52218">
    <property type="entry name" value="Flavoproteins"/>
    <property type="match status" value="1"/>
</dbReference>
<dbReference type="OrthoDB" id="68575at2759"/>
<dbReference type="EMBL" id="BDGG01000001">
    <property type="protein sequence ID" value="GAU87623.1"/>
    <property type="molecule type" value="Genomic_DNA"/>
</dbReference>
<evidence type="ECO:0000313" key="4">
    <source>
        <dbReference type="Proteomes" id="UP000186922"/>
    </source>
</evidence>
<evidence type="ECO:0000256" key="1">
    <source>
        <dbReference type="SAM" id="MobiDB-lite"/>
    </source>
</evidence>
<dbReference type="PANTHER" id="PTHR30543">
    <property type="entry name" value="CHROMATE REDUCTASE"/>
    <property type="match status" value="1"/>
</dbReference>
<dbReference type="GO" id="GO:0010181">
    <property type="term" value="F:FMN binding"/>
    <property type="evidence" value="ECO:0007669"/>
    <property type="project" value="TreeGrafter"/>
</dbReference>
<dbReference type="Proteomes" id="UP000186922">
    <property type="component" value="Unassembled WGS sequence"/>
</dbReference>
<gene>
    <name evidence="3" type="primary">RvY_00442-1</name>
    <name evidence="3" type="synonym">RvY_00442.1</name>
    <name evidence="3" type="ORF">RvY_00442</name>
</gene>
<proteinExistence type="predicted"/>
<feature type="region of interest" description="Disordered" evidence="1">
    <location>
        <begin position="1"/>
        <end position="43"/>
    </location>
</feature>
<accession>A0A1D1UMQ5</accession>
<organism evidence="3 4">
    <name type="scientific">Ramazzottius varieornatus</name>
    <name type="common">Water bear</name>
    <name type="synonym">Tardigrade</name>
    <dbReference type="NCBI Taxonomy" id="947166"/>
    <lineage>
        <taxon>Eukaryota</taxon>
        <taxon>Metazoa</taxon>
        <taxon>Ecdysozoa</taxon>
        <taxon>Tardigrada</taxon>
        <taxon>Eutardigrada</taxon>
        <taxon>Parachela</taxon>
        <taxon>Hypsibioidea</taxon>
        <taxon>Ramazzottiidae</taxon>
        <taxon>Ramazzottius</taxon>
    </lineage>
</organism>
<dbReference type="AlphaFoldDB" id="A0A1D1UMQ5"/>
<feature type="domain" description="NADPH-dependent FMN reductase-like" evidence="2">
    <location>
        <begin position="155"/>
        <end position="301"/>
    </location>
</feature>
<dbReference type="STRING" id="947166.A0A1D1UMQ5"/>
<comment type="caution">
    <text evidence="3">The sequence shown here is derived from an EMBL/GenBank/DDBJ whole genome shotgun (WGS) entry which is preliminary data.</text>
</comment>
<reference evidence="3 4" key="1">
    <citation type="journal article" date="2016" name="Nat. Commun.">
        <title>Extremotolerant tardigrade genome and improved radiotolerance of human cultured cells by tardigrade-unique protein.</title>
        <authorList>
            <person name="Hashimoto T."/>
            <person name="Horikawa D.D."/>
            <person name="Saito Y."/>
            <person name="Kuwahara H."/>
            <person name="Kozuka-Hata H."/>
            <person name="Shin-I T."/>
            <person name="Minakuchi Y."/>
            <person name="Ohishi K."/>
            <person name="Motoyama A."/>
            <person name="Aizu T."/>
            <person name="Enomoto A."/>
            <person name="Kondo K."/>
            <person name="Tanaka S."/>
            <person name="Hara Y."/>
            <person name="Koshikawa S."/>
            <person name="Sagara H."/>
            <person name="Miura T."/>
            <person name="Yokobori S."/>
            <person name="Miyagawa K."/>
            <person name="Suzuki Y."/>
            <person name="Kubo T."/>
            <person name="Oyama M."/>
            <person name="Kohara Y."/>
            <person name="Fujiyama A."/>
            <person name="Arakawa K."/>
            <person name="Katayama T."/>
            <person name="Toyoda A."/>
            <person name="Kunieda T."/>
        </authorList>
    </citation>
    <scope>NUCLEOTIDE SEQUENCE [LARGE SCALE GENOMIC DNA]</scope>
    <source>
        <strain evidence="3 4">YOKOZUNA-1</strain>
    </source>
</reference>
<dbReference type="Pfam" id="PF03358">
    <property type="entry name" value="FMN_red"/>
    <property type="match status" value="1"/>
</dbReference>
<dbReference type="InterPro" id="IPR005025">
    <property type="entry name" value="FMN_Rdtase-like_dom"/>
</dbReference>
<name>A0A1D1UMQ5_RAMVA</name>
<feature type="compositionally biased region" description="Basic and acidic residues" evidence="1">
    <location>
        <begin position="12"/>
        <end position="24"/>
    </location>
</feature>
<dbReference type="GO" id="GO:0016491">
    <property type="term" value="F:oxidoreductase activity"/>
    <property type="evidence" value="ECO:0007669"/>
    <property type="project" value="InterPro"/>
</dbReference>
<dbReference type="InterPro" id="IPR029039">
    <property type="entry name" value="Flavoprotein-like_sf"/>
</dbReference>
<feature type="compositionally biased region" description="Polar residues" evidence="1">
    <location>
        <begin position="1"/>
        <end position="11"/>
    </location>
</feature>